<proteinExistence type="predicted"/>
<evidence type="ECO:0000256" key="2">
    <source>
        <dbReference type="ARBA" id="ARBA00023235"/>
    </source>
</evidence>
<dbReference type="Pfam" id="PF00834">
    <property type="entry name" value="Ribul_P_3_epim"/>
    <property type="match status" value="1"/>
</dbReference>
<gene>
    <name evidence="3" type="ORF">UY44_C0001G0045</name>
</gene>
<comment type="caution">
    <text evidence="3">The sequence shown here is derived from an EMBL/GenBank/DDBJ whole genome shotgun (WGS) entry which is preliminary data.</text>
</comment>
<dbReference type="Gene3D" id="3.20.20.70">
    <property type="entry name" value="Aldolase class I"/>
    <property type="match status" value="1"/>
</dbReference>
<accession>A0A0G1VT62</accession>
<dbReference type="InterPro" id="IPR013785">
    <property type="entry name" value="Aldolase_TIM"/>
</dbReference>
<dbReference type="AlphaFoldDB" id="A0A0G1VT62"/>
<sequence>MAEIIPAITLKNYEDLEDKLSQVATLVAIVQIDVNDGSLTPIHSWPYQSSAKRDAFFDAIVREEQGFPFWEELEFEAHFMVRQPERIISDWIAAGASRVIVQIEGTEHFEKSVEAVAGRVPLGVALALDTPNEVLEPIANDISIIQCMGWELSHLGRQGVSLDEEVFDKIKALRQKYPEHIIEVDGGVTLENAPRLLEAGASRLAVTSALWQGGVLRENLAKFREL</sequence>
<evidence type="ECO:0000313" key="3">
    <source>
        <dbReference type="EMBL" id="KKW09480.1"/>
    </source>
</evidence>
<dbReference type="GO" id="GO:0005975">
    <property type="term" value="P:carbohydrate metabolic process"/>
    <property type="evidence" value="ECO:0007669"/>
    <property type="project" value="InterPro"/>
</dbReference>
<dbReference type="GO" id="GO:0046872">
    <property type="term" value="F:metal ion binding"/>
    <property type="evidence" value="ECO:0007669"/>
    <property type="project" value="UniProtKB-KW"/>
</dbReference>
<dbReference type="InterPro" id="IPR000056">
    <property type="entry name" value="Ribul_P_3_epim-like"/>
</dbReference>
<dbReference type="GO" id="GO:0016857">
    <property type="term" value="F:racemase and epimerase activity, acting on carbohydrates and derivatives"/>
    <property type="evidence" value="ECO:0007669"/>
    <property type="project" value="InterPro"/>
</dbReference>
<protein>
    <submittedName>
        <fullName evidence="3">Ribulose-phosphate 3-epimerase</fullName>
    </submittedName>
</protein>
<name>A0A0G1VT62_9BACT</name>
<dbReference type="PANTHER" id="PTHR11749">
    <property type="entry name" value="RIBULOSE-5-PHOSPHATE-3-EPIMERASE"/>
    <property type="match status" value="1"/>
</dbReference>
<dbReference type="Proteomes" id="UP000033965">
    <property type="component" value="Unassembled WGS sequence"/>
</dbReference>
<keyword evidence="2" id="KW-0413">Isomerase</keyword>
<dbReference type="InterPro" id="IPR011060">
    <property type="entry name" value="RibuloseP-bd_barrel"/>
</dbReference>
<evidence type="ECO:0000256" key="1">
    <source>
        <dbReference type="ARBA" id="ARBA00022723"/>
    </source>
</evidence>
<reference evidence="3 4" key="1">
    <citation type="journal article" date="2015" name="Nature">
        <title>rRNA introns, odd ribosomes, and small enigmatic genomes across a large radiation of phyla.</title>
        <authorList>
            <person name="Brown C.T."/>
            <person name="Hug L.A."/>
            <person name="Thomas B.C."/>
            <person name="Sharon I."/>
            <person name="Castelle C.J."/>
            <person name="Singh A."/>
            <person name="Wilkins M.J."/>
            <person name="Williams K.H."/>
            <person name="Banfield J.F."/>
        </authorList>
    </citation>
    <scope>NUCLEOTIDE SEQUENCE [LARGE SCALE GENOMIC DNA]</scope>
</reference>
<organism evidence="3 4">
    <name type="scientific">Candidatus Kaiserbacteria bacterium GW2011_GWA2_49_19</name>
    <dbReference type="NCBI Taxonomy" id="1618669"/>
    <lineage>
        <taxon>Bacteria</taxon>
        <taxon>Candidatus Kaiseribacteriota</taxon>
    </lineage>
</organism>
<dbReference type="SUPFAM" id="SSF51366">
    <property type="entry name" value="Ribulose-phoshate binding barrel"/>
    <property type="match status" value="1"/>
</dbReference>
<dbReference type="EMBL" id="LCPZ01000001">
    <property type="protein sequence ID" value="KKW09480.1"/>
    <property type="molecule type" value="Genomic_DNA"/>
</dbReference>
<evidence type="ECO:0000313" key="4">
    <source>
        <dbReference type="Proteomes" id="UP000033965"/>
    </source>
</evidence>
<keyword evidence="1" id="KW-0479">Metal-binding</keyword>